<evidence type="ECO:0000313" key="3">
    <source>
        <dbReference type="Proteomes" id="UP000775872"/>
    </source>
</evidence>
<accession>A0A9P0EQ08</accession>
<organism evidence="2 3">
    <name type="scientific">Clonostachys solani</name>
    <dbReference type="NCBI Taxonomy" id="160281"/>
    <lineage>
        <taxon>Eukaryota</taxon>
        <taxon>Fungi</taxon>
        <taxon>Dikarya</taxon>
        <taxon>Ascomycota</taxon>
        <taxon>Pezizomycotina</taxon>
        <taxon>Sordariomycetes</taxon>
        <taxon>Hypocreomycetidae</taxon>
        <taxon>Hypocreales</taxon>
        <taxon>Bionectriaceae</taxon>
        <taxon>Clonostachys</taxon>
    </lineage>
</organism>
<dbReference type="Proteomes" id="UP000775872">
    <property type="component" value="Unassembled WGS sequence"/>
</dbReference>
<gene>
    <name evidence="2" type="ORF">CSOL1703_00017460</name>
</gene>
<dbReference type="AlphaFoldDB" id="A0A9P0EQ08"/>
<sequence length="570" mass="64848">MTLTRYRGYEFALLAQFEQLSPQHTTLGDLNEHLSNIMFSYEPLDPKADSLRILTLLPRSKGPVACTLENRTFRSKPEFEALSYTWGTKPESTHITINGELFPVRENLYNALRSLQTGKPRALWVDAVCINQKDMAERNAQVSLMAFIYTRAQRVLAWLGPWAERVQNDYFSDQNWYIFSHNPYWTRLWIIQELVLAPEVRFYLGRYEFGWDMVTSTQNPEWRALEGRSEAIHQFREKRYTSAQRLENLIEVFRKAECTEKRDKIYGLLGMVLDGSDSAIKVDYGIGFAQLYAQVIEFHQTSDAPRDSPFPNDVDRAAKLIRFSQLLQNVFEGEVAKEVNSSPDDPWSELSYTARGYIAGEILKLGPSPSEVASSIRADKSWRLSFSRVFKNTDEQQKARRDYEAFSKKMLDWSESYLAGIKKLDSGSSYGFQFVDPGPNPLDEQEKTGAEDKLADSEARLVLGDGGIVGVVPGDAQEGDYICTFLGCNVAVVVRKLETAADRFLVLGPARIHQEQSEWQTEEDDDIERAIAYDMKGLKIEEGSSSPFLSDAGINLRLDLRSLQNLTSNS</sequence>
<reference evidence="2" key="1">
    <citation type="submission" date="2021-10" db="EMBL/GenBank/DDBJ databases">
        <authorList>
            <person name="Piombo E."/>
        </authorList>
    </citation>
    <scope>NUCLEOTIDE SEQUENCE</scope>
</reference>
<name>A0A9P0EQ08_9HYPO</name>
<dbReference type="OrthoDB" id="5386682at2759"/>
<dbReference type="InterPro" id="IPR010730">
    <property type="entry name" value="HET"/>
</dbReference>
<feature type="domain" description="Heterokaryon incompatibility" evidence="1">
    <location>
        <begin position="79"/>
        <end position="164"/>
    </location>
</feature>
<evidence type="ECO:0000259" key="1">
    <source>
        <dbReference type="Pfam" id="PF06985"/>
    </source>
</evidence>
<keyword evidence="3" id="KW-1185">Reference proteome</keyword>
<dbReference type="EMBL" id="CABFOC020000056">
    <property type="protein sequence ID" value="CAH0055358.1"/>
    <property type="molecule type" value="Genomic_DNA"/>
</dbReference>
<proteinExistence type="predicted"/>
<comment type="caution">
    <text evidence="2">The sequence shown here is derived from an EMBL/GenBank/DDBJ whole genome shotgun (WGS) entry which is preliminary data.</text>
</comment>
<evidence type="ECO:0000313" key="2">
    <source>
        <dbReference type="EMBL" id="CAH0055358.1"/>
    </source>
</evidence>
<dbReference type="PANTHER" id="PTHR24148">
    <property type="entry name" value="ANKYRIN REPEAT DOMAIN-CONTAINING PROTEIN 39 HOMOLOG-RELATED"/>
    <property type="match status" value="1"/>
</dbReference>
<dbReference type="Pfam" id="PF06985">
    <property type="entry name" value="HET"/>
    <property type="match status" value="1"/>
</dbReference>
<protein>
    <recommendedName>
        <fullName evidence="1">Heterokaryon incompatibility domain-containing protein</fullName>
    </recommendedName>
</protein>
<dbReference type="PANTHER" id="PTHR24148:SF73">
    <property type="entry name" value="HET DOMAIN PROTEIN (AFU_ORTHOLOGUE AFUA_8G01020)"/>
    <property type="match status" value="1"/>
</dbReference>
<dbReference type="InterPro" id="IPR052895">
    <property type="entry name" value="HetReg/Transcr_Mod"/>
</dbReference>